<evidence type="ECO:0000256" key="1">
    <source>
        <dbReference type="ARBA" id="ARBA00006642"/>
    </source>
</evidence>
<evidence type="ECO:0000256" key="2">
    <source>
        <dbReference type="ARBA" id="ARBA00022490"/>
    </source>
</evidence>
<organism evidence="13 14">
    <name type="scientific">Dielma fastidiosa</name>
    <dbReference type="NCBI Taxonomy" id="1034346"/>
    <lineage>
        <taxon>Bacteria</taxon>
        <taxon>Bacillati</taxon>
        <taxon>Bacillota</taxon>
        <taxon>Erysipelotrichia</taxon>
        <taxon>Erysipelotrichales</taxon>
        <taxon>Erysipelotrichaceae</taxon>
        <taxon>Dielma</taxon>
    </lineage>
</organism>
<dbReference type="GO" id="GO:0005829">
    <property type="term" value="C:cytosol"/>
    <property type="evidence" value="ECO:0007669"/>
    <property type="project" value="TreeGrafter"/>
</dbReference>
<evidence type="ECO:0000256" key="6">
    <source>
        <dbReference type="ARBA" id="ARBA00023002"/>
    </source>
</evidence>
<dbReference type="GO" id="GO:0051287">
    <property type="term" value="F:NAD binding"/>
    <property type="evidence" value="ECO:0007669"/>
    <property type="project" value="UniProtKB-UniRule"/>
</dbReference>
<dbReference type="FunFam" id="3.30.360.10:FF:000009">
    <property type="entry name" value="4-hydroxy-tetrahydrodipicolinate reductase"/>
    <property type="match status" value="1"/>
</dbReference>
<evidence type="ECO:0000259" key="12">
    <source>
        <dbReference type="Pfam" id="PF05173"/>
    </source>
</evidence>
<dbReference type="GO" id="GO:0019877">
    <property type="term" value="P:diaminopimelate biosynthetic process"/>
    <property type="evidence" value="ECO:0007669"/>
    <property type="project" value="UniProtKB-UniRule"/>
</dbReference>
<keyword evidence="2 9" id="KW-0963">Cytoplasm</keyword>
<evidence type="ECO:0000259" key="11">
    <source>
        <dbReference type="Pfam" id="PF01113"/>
    </source>
</evidence>
<comment type="pathway">
    <text evidence="9">Amino-acid biosynthesis; L-lysine biosynthesis via DAP pathway; (S)-tetrahydrodipicolinate from L-aspartate: step 4/4.</text>
</comment>
<dbReference type="InterPro" id="IPR023940">
    <property type="entry name" value="DHDPR_bac"/>
</dbReference>
<dbReference type="Pfam" id="PF01113">
    <property type="entry name" value="DapB_N"/>
    <property type="match status" value="1"/>
</dbReference>
<comment type="caution">
    <text evidence="9">Was originally thought to be a dihydrodipicolinate reductase (DHDPR), catalyzing the conversion of dihydrodipicolinate to tetrahydrodipicolinate. However, it was shown in E.coli that the substrate of the enzymatic reaction is not dihydrodipicolinate (DHDP) but in fact (2S,4S)-4-hydroxy-2,3,4,5-tetrahydrodipicolinic acid (HTPA), the product released by the DapA-catalyzed reaction.</text>
</comment>
<feature type="domain" description="Dihydrodipicolinate reductase C-terminal" evidence="12">
    <location>
        <begin position="102"/>
        <end position="233"/>
    </location>
</feature>
<dbReference type="GO" id="GO:0050661">
    <property type="term" value="F:NADP binding"/>
    <property type="evidence" value="ECO:0007669"/>
    <property type="project" value="UniProtKB-UniRule"/>
</dbReference>
<dbReference type="GO" id="GO:0009089">
    <property type="term" value="P:lysine biosynthetic process via diaminopimelate"/>
    <property type="evidence" value="ECO:0007669"/>
    <property type="project" value="UniProtKB-UniRule"/>
</dbReference>
<dbReference type="Pfam" id="PF05173">
    <property type="entry name" value="DapB_C"/>
    <property type="match status" value="1"/>
</dbReference>
<evidence type="ECO:0000256" key="5">
    <source>
        <dbReference type="ARBA" id="ARBA00022915"/>
    </source>
</evidence>
<dbReference type="InterPro" id="IPR036291">
    <property type="entry name" value="NAD(P)-bd_dom_sf"/>
</dbReference>
<feature type="binding site" evidence="9">
    <location>
        <position position="32"/>
    </location>
    <ligand>
        <name>NADP(+)</name>
        <dbReference type="ChEBI" id="CHEBI:58349"/>
    </ligand>
</feature>
<comment type="caution">
    <text evidence="9">Lacks conserved residue(s) required for the propagation of feature annotation.</text>
</comment>
<dbReference type="UniPathway" id="UPA00034">
    <property type="reaction ID" value="UER00018"/>
</dbReference>
<dbReference type="SUPFAM" id="SSF51735">
    <property type="entry name" value="NAD(P)-binding Rossmann-fold domains"/>
    <property type="match status" value="1"/>
</dbReference>
<evidence type="ECO:0000256" key="8">
    <source>
        <dbReference type="ARBA" id="ARBA00023154"/>
    </source>
</evidence>
<evidence type="ECO:0000256" key="9">
    <source>
        <dbReference type="HAMAP-Rule" id="MF_00102"/>
    </source>
</evidence>
<feature type="active site" description="Proton donor/acceptor" evidence="9">
    <location>
        <position position="129"/>
    </location>
</feature>
<comment type="caution">
    <text evidence="13">The sequence shown here is derived from an EMBL/GenBank/DDBJ whole genome shotgun (WGS) entry which is preliminary data.</text>
</comment>
<dbReference type="HAMAP" id="MF_00102">
    <property type="entry name" value="DapB"/>
    <property type="match status" value="1"/>
</dbReference>
<keyword evidence="14" id="KW-1185">Reference proteome</keyword>
<comment type="catalytic activity">
    <reaction evidence="9">
        <text>(S)-2,3,4,5-tetrahydrodipicolinate + NAD(+) + H2O = (2S,4S)-4-hydroxy-2,3,4,5-tetrahydrodipicolinate + NADH + H(+)</text>
        <dbReference type="Rhea" id="RHEA:35323"/>
        <dbReference type="ChEBI" id="CHEBI:15377"/>
        <dbReference type="ChEBI" id="CHEBI:15378"/>
        <dbReference type="ChEBI" id="CHEBI:16845"/>
        <dbReference type="ChEBI" id="CHEBI:57540"/>
        <dbReference type="ChEBI" id="CHEBI:57945"/>
        <dbReference type="ChEBI" id="CHEBI:67139"/>
        <dbReference type="EC" id="1.17.1.8"/>
    </reaction>
</comment>
<dbReference type="STRING" id="1034346.GCA_000313565_03060"/>
<dbReference type="PIRSF" id="PIRSF000161">
    <property type="entry name" value="DHPR"/>
    <property type="match status" value="1"/>
</dbReference>
<gene>
    <name evidence="9" type="primary">dapB</name>
    <name evidence="13" type="ORF">DES51_1158</name>
</gene>
<dbReference type="GO" id="GO:0016726">
    <property type="term" value="F:oxidoreductase activity, acting on CH or CH2 groups, NAD or NADP as acceptor"/>
    <property type="evidence" value="ECO:0007669"/>
    <property type="project" value="UniProtKB-UniRule"/>
</dbReference>
<name>A0A318KJE2_9FIRM</name>
<dbReference type="NCBIfam" id="TIGR00036">
    <property type="entry name" value="dapB"/>
    <property type="match status" value="1"/>
</dbReference>
<dbReference type="InterPro" id="IPR022663">
    <property type="entry name" value="DapB_C"/>
</dbReference>
<dbReference type="Gene3D" id="3.40.50.720">
    <property type="entry name" value="NAD(P)-binding Rossmann-like Domain"/>
    <property type="match status" value="1"/>
</dbReference>
<feature type="active site" description="Proton donor" evidence="9">
    <location>
        <position position="133"/>
    </location>
</feature>
<dbReference type="EMBL" id="QJKH01000015">
    <property type="protein sequence ID" value="PXX76031.1"/>
    <property type="molecule type" value="Genomic_DNA"/>
</dbReference>
<comment type="subunit">
    <text evidence="9">Homotetramer.</text>
</comment>
<dbReference type="PANTHER" id="PTHR20836">
    <property type="entry name" value="DIHYDRODIPICOLINATE REDUCTASE"/>
    <property type="match status" value="1"/>
</dbReference>
<dbReference type="Gene3D" id="3.30.360.10">
    <property type="entry name" value="Dihydrodipicolinate Reductase, domain 2"/>
    <property type="match status" value="1"/>
</dbReference>
<sequence length="249" mass="27849">MRLGIVGTGKMGSLLKQTLEKQNNESIAAVHRGYELQTLSEPPELIFDFSHPDNLQALLEYALNHHVKLVLGTTNYTQKQQLSIHAAAMQIPIIQEANFSLGIAVLKQALKQITPILNEDFDIEIIEKHHNQKVDAPSGTAKQLAQIMNHMHQYNELYGRRGECGQRGKEIGIHAIRGGNLAGEHTILYLGEDESLEITHKAVTKQIFIHGAIKAAAFLSDKEKGYYTMEDVLSMWEEVNGTSGNHRYD</sequence>
<dbReference type="GO" id="GO:0008839">
    <property type="term" value="F:4-hydroxy-tetrahydrodipicolinate reductase"/>
    <property type="evidence" value="ECO:0007669"/>
    <property type="project" value="UniProtKB-UniRule"/>
</dbReference>
<comment type="subcellular location">
    <subcellularLocation>
        <location evidence="9">Cytoplasm</location>
    </subcellularLocation>
</comment>
<keyword evidence="8 9" id="KW-0457">Lysine biosynthesis</keyword>
<feature type="binding site" evidence="9">
    <location>
        <begin position="72"/>
        <end position="74"/>
    </location>
    <ligand>
        <name>NAD(+)</name>
        <dbReference type="ChEBI" id="CHEBI:57540"/>
    </ligand>
</feature>
<accession>A0A318KJE2</accession>
<evidence type="ECO:0000256" key="10">
    <source>
        <dbReference type="NCBIfam" id="TIGR00036"/>
    </source>
</evidence>
<comment type="catalytic activity">
    <reaction evidence="9">
        <text>(S)-2,3,4,5-tetrahydrodipicolinate + NADP(+) + H2O = (2S,4S)-4-hydroxy-2,3,4,5-tetrahydrodipicolinate + NADPH + H(+)</text>
        <dbReference type="Rhea" id="RHEA:35331"/>
        <dbReference type="ChEBI" id="CHEBI:15377"/>
        <dbReference type="ChEBI" id="CHEBI:15378"/>
        <dbReference type="ChEBI" id="CHEBI:16845"/>
        <dbReference type="ChEBI" id="CHEBI:57783"/>
        <dbReference type="ChEBI" id="CHEBI:58349"/>
        <dbReference type="ChEBI" id="CHEBI:67139"/>
        <dbReference type="EC" id="1.17.1.8"/>
    </reaction>
</comment>
<dbReference type="OrthoDB" id="9790352at2"/>
<dbReference type="AlphaFoldDB" id="A0A318KJE2"/>
<comment type="similarity">
    <text evidence="1 9">Belongs to the DapB family.</text>
</comment>
<feature type="domain" description="Dihydrodipicolinate reductase N-terminal" evidence="11">
    <location>
        <begin position="1"/>
        <end position="99"/>
    </location>
</feature>
<dbReference type="InterPro" id="IPR022664">
    <property type="entry name" value="DapB_N_CS"/>
</dbReference>
<dbReference type="PROSITE" id="PS01298">
    <property type="entry name" value="DAPB"/>
    <property type="match status" value="1"/>
</dbReference>
<dbReference type="InterPro" id="IPR000846">
    <property type="entry name" value="DapB_N"/>
</dbReference>
<reference evidence="13 14" key="1">
    <citation type="submission" date="2018-05" db="EMBL/GenBank/DDBJ databases">
        <title>Genomic Encyclopedia of Type Strains, Phase IV (KMG-IV): sequencing the most valuable type-strain genomes for metagenomic binning, comparative biology and taxonomic classification.</title>
        <authorList>
            <person name="Goeker M."/>
        </authorList>
    </citation>
    <scope>NUCLEOTIDE SEQUENCE [LARGE SCALE GENOMIC DNA]</scope>
    <source>
        <strain evidence="13 14">JC118</strain>
    </source>
</reference>
<evidence type="ECO:0000313" key="14">
    <source>
        <dbReference type="Proteomes" id="UP000247612"/>
    </source>
</evidence>
<dbReference type="RefSeq" id="WP_022939336.1">
    <property type="nucleotide sequence ID" value="NZ_CABKRQ010000009.1"/>
</dbReference>
<dbReference type="EC" id="1.17.1.8" evidence="9 10"/>
<dbReference type="Proteomes" id="UP000247612">
    <property type="component" value="Unassembled WGS sequence"/>
</dbReference>
<keyword evidence="6 9" id="KW-0560">Oxidoreductase</keyword>
<keyword evidence="5 9" id="KW-0220">Diaminopimelate biosynthesis</keyword>
<proteinExistence type="inferred from homology"/>
<dbReference type="PANTHER" id="PTHR20836:SF7">
    <property type="entry name" value="4-HYDROXY-TETRAHYDRODIPICOLINATE REDUCTASE"/>
    <property type="match status" value="1"/>
</dbReference>
<keyword evidence="3 9" id="KW-0028">Amino-acid biosynthesis</keyword>
<feature type="binding site" evidence="9">
    <location>
        <begin position="139"/>
        <end position="140"/>
    </location>
    <ligand>
        <name>(S)-2,3,4,5-tetrahydrodipicolinate</name>
        <dbReference type="ChEBI" id="CHEBI:16845"/>
    </ligand>
</feature>
<keyword evidence="4 9" id="KW-0521">NADP</keyword>
<comment type="function">
    <text evidence="9">Catalyzes the conversion of 4-hydroxy-tetrahydrodipicolinate (HTPA) to tetrahydrodipicolinate.</text>
</comment>
<feature type="binding site" evidence="9">
    <location>
        <position position="130"/>
    </location>
    <ligand>
        <name>(S)-2,3,4,5-tetrahydrodipicolinate</name>
        <dbReference type="ChEBI" id="CHEBI:16845"/>
    </ligand>
</feature>
<evidence type="ECO:0000256" key="3">
    <source>
        <dbReference type="ARBA" id="ARBA00022605"/>
    </source>
</evidence>
<evidence type="ECO:0000313" key="13">
    <source>
        <dbReference type="EMBL" id="PXX76031.1"/>
    </source>
</evidence>
<keyword evidence="7 9" id="KW-0520">NAD</keyword>
<evidence type="ECO:0000256" key="4">
    <source>
        <dbReference type="ARBA" id="ARBA00022857"/>
    </source>
</evidence>
<protein>
    <recommendedName>
        <fullName evidence="9 10">4-hydroxy-tetrahydrodipicolinate reductase</fullName>
        <shortName evidence="9">HTPA reductase</shortName>
        <ecNumber evidence="9 10">1.17.1.8</ecNumber>
    </recommendedName>
</protein>
<dbReference type="SUPFAM" id="SSF55347">
    <property type="entry name" value="Glyceraldehyde-3-phosphate dehydrogenase-like, C-terminal domain"/>
    <property type="match status" value="1"/>
</dbReference>
<evidence type="ECO:0000256" key="7">
    <source>
        <dbReference type="ARBA" id="ARBA00023027"/>
    </source>
</evidence>